<comment type="caution">
    <text evidence="2">The sequence shown here is derived from an EMBL/GenBank/DDBJ whole genome shotgun (WGS) entry which is preliminary data.</text>
</comment>
<sequence length="460" mass="49843">MSDSEASDAGERSVIEELPTAQPAPPGTTAFHFVCKSKLGFVQWKDSEASLYGYFERTFKATTCTLKLTESLEQYCLEIEVAFEKIFKKGLAQEIDRIHGIPTISKWKDVRLMSSLGKAPGTTDPKSTGHSSMDLLVQRLGALRQCGLQRQREIDGVLTQWEALKTEIYRRLGAIDEHYYKKCVEEIVARLELVQNEVLDAVKRDLGMIGAPPAHDDDIGSEPRSRMPTGGYGIGGGIPLSVLSTRPSSPAPSTPQTAKLELDEHHVNDTTPTSSVGGSATPTSGHSATTPISASVTSPMSAGSHSRVTSIGHSKLNPTRDSAAIEQSVGPSAVVVKSPVSGLKPETTASPTVTRGIQEEPENDLETEDISTKTHAVTEHVETVEKAPVVEDFQDFTPKVEPTSETPDVILQPQDVETVDITKEITNPVTHEISFYESAESESLPKTATIIIDNEDDRIL</sequence>
<evidence type="ECO:0000313" key="2">
    <source>
        <dbReference type="EMBL" id="TPX32830.1"/>
    </source>
</evidence>
<feature type="compositionally biased region" description="Basic and acidic residues" evidence="1">
    <location>
        <begin position="214"/>
        <end position="225"/>
    </location>
</feature>
<proteinExistence type="predicted"/>
<organism evidence="2 3">
    <name type="scientific">Synchytrium microbalum</name>
    <dbReference type="NCBI Taxonomy" id="1806994"/>
    <lineage>
        <taxon>Eukaryota</taxon>
        <taxon>Fungi</taxon>
        <taxon>Fungi incertae sedis</taxon>
        <taxon>Chytridiomycota</taxon>
        <taxon>Chytridiomycota incertae sedis</taxon>
        <taxon>Chytridiomycetes</taxon>
        <taxon>Synchytriales</taxon>
        <taxon>Synchytriaceae</taxon>
        <taxon>Synchytrium</taxon>
    </lineage>
</organism>
<dbReference type="AlphaFoldDB" id="A0A507BTF2"/>
<accession>A0A507BTF2</accession>
<evidence type="ECO:0000313" key="3">
    <source>
        <dbReference type="Proteomes" id="UP000319731"/>
    </source>
</evidence>
<gene>
    <name evidence="2" type="ORF">SmJEL517_g04160</name>
</gene>
<protein>
    <submittedName>
        <fullName evidence="2">Uncharacterized protein</fullName>
    </submittedName>
</protein>
<dbReference type="EMBL" id="QEAO01000026">
    <property type="protein sequence ID" value="TPX32830.1"/>
    <property type="molecule type" value="Genomic_DNA"/>
</dbReference>
<feature type="region of interest" description="Disordered" evidence="1">
    <location>
        <begin position="212"/>
        <end position="330"/>
    </location>
</feature>
<dbReference type="RefSeq" id="XP_031023967.1">
    <property type="nucleotide sequence ID" value="XM_031170088.1"/>
</dbReference>
<dbReference type="Proteomes" id="UP000319731">
    <property type="component" value="Unassembled WGS sequence"/>
</dbReference>
<feature type="compositionally biased region" description="Polar residues" evidence="1">
    <location>
        <begin position="269"/>
        <end position="320"/>
    </location>
</feature>
<name>A0A507BTF2_9FUNG</name>
<evidence type="ECO:0000256" key="1">
    <source>
        <dbReference type="SAM" id="MobiDB-lite"/>
    </source>
</evidence>
<keyword evidence="3" id="KW-1185">Reference proteome</keyword>
<dbReference type="GeneID" id="42005385"/>
<dbReference type="OrthoDB" id="2133638at2759"/>
<reference evidence="2 3" key="1">
    <citation type="journal article" date="2019" name="Sci. Rep.">
        <title>Comparative genomics of chytrid fungi reveal insights into the obligate biotrophic and pathogenic lifestyle of Synchytrium endobioticum.</title>
        <authorList>
            <person name="van de Vossenberg B.T.L.H."/>
            <person name="Warris S."/>
            <person name="Nguyen H.D.T."/>
            <person name="van Gent-Pelzer M.P.E."/>
            <person name="Joly D.L."/>
            <person name="van de Geest H.C."/>
            <person name="Bonants P.J.M."/>
            <person name="Smith D.S."/>
            <person name="Levesque C.A."/>
            <person name="van der Lee T.A.J."/>
        </authorList>
    </citation>
    <scope>NUCLEOTIDE SEQUENCE [LARGE SCALE GENOMIC DNA]</scope>
    <source>
        <strain evidence="2 3">JEL517</strain>
    </source>
</reference>